<dbReference type="Proteomes" id="UP000619260">
    <property type="component" value="Unassembled WGS sequence"/>
</dbReference>
<sequence length="132" mass="14528">MSYDLFVQRFENGDAAAMDGIAFRAVWGPYVDRTEPEFDLWHFQVDDGGGAEIYGGVAGETFDSLVISRFSPGRVLDLLVEFAAAADAVVMPPGCPTLLVREDQRRHLPEELRADAVIVRGGADVERILDEN</sequence>
<comment type="caution">
    <text evidence="1">The sequence shown here is derived from an EMBL/GenBank/DDBJ whole genome shotgun (WGS) entry which is preliminary data.</text>
</comment>
<gene>
    <name evidence="1" type="ORF">Val02_63050</name>
</gene>
<evidence type="ECO:0000313" key="2">
    <source>
        <dbReference type="Proteomes" id="UP000619260"/>
    </source>
</evidence>
<proteinExistence type="predicted"/>
<evidence type="ECO:0000313" key="1">
    <source>
        <dbReference type="EMBL" id="GIJ49419.1"/>
    </source>
</evidence>
<dbReference type="RefSeq" id="WP_203902894.1">
    <property type="nucleotide sequence ID" value="NZ_BOPF01000027.1"/>
</dbReference>
<accession>A0A8J4DT48</accession>
<protein>
    <submittedName>
        <fullName evidence="1">Uncharacterized protein</fullName>
    </submittedName>
</protein>
<name>A0A8J4DT48_9ACTN</name>
<dbReference type="AlphaFoldDB" id="A0A8J4DT48"/>
<keyword evidence="2" id="KW-1185">Reference proteome</keyword>
<dbReference type="EMBL" id="BOPF01000027">
    <property type="protein sequence ID" value="GIJ49419.1"/>
    <property type="molecule type" value="Genomic_DNA"/>
</dbReference>
<reference evidence="1" key="1">
    <citation type="submission" date="2021-01" db="EMBL/GenBank/DDBJ databases">
        <title>Whole genome shotgun sequence of Virgisporangium aliadipatigenens NBRC 105644.</title>
        <authorList>
            <person name="Komaki H."/>
            <person name="Tamura T."/>
        </authorList>
    </citation>
    <scope>NUCLEOTIDE SEQUENCE</scope>
    <source>
        <strain evidence="1">NBRC 105644</strain>
    </source>
</reference>
<organism evidence="1 2">
    <name type="scientific">Virgisporangium aliadipatigenens</name>
    <dbReference type="NCBI Taxonomy" id="741659"/>
    <lineage>
        <taxon>Bacteria</taxon>
        <taxon>Bacillati</taxon>
        <taxon>Actinomycetota</taxon>
        <taxon>Actinomycetes</taxon>
        <taxon>Micromonosporales</taxon>
        <taxon>Micromonosporaceae</taxon>
        <taxon>Virgisporangium</taxon>
    </lineage>
</organism>